<dbReference type="SMART" id="SM01157">
    <property type="entry name" value="DUF1719"/>
    <property type="match status" value="1"/>
</dbReference>
<evidence type="ECO:0000313" key="3">
    <source>
        <dbReference type="EMBL" id="WVZ53812.1"/>
    </source>
</evidence>
<dbReference type="PANTHER" id="PTHR33377">
    <property type="entry name" value="OS10G0134700 PROTEIN-RELATED"/>
    <property type="match status" value="1"/>
</dbReference>
<proteinExistence type="predicted"/>
<evidence type="ECO:0008006" key="5">
    <source>
        <dbReference type="Google" id="ProtNLM"/>
    </source>
</evidence>
<dbReference type="Pfam" id="PF08224">
    <property type="entry name" value="DUF1719"/>
    <property type="match status" value="2"/>
</dbReference>
<dbReference type="PANTHER" id="PTHR33377:SF95">
    <property type="entry name" value="EXPRESSED PROTEIN"/>
    <property type="match status" value="1"/>
</dbReference>
<name>A0AAQ3PVN5_PASNO</name>
<feature type="compositionally biased region" description="Polar residues" evidence="2">
    <location>
        <begin position="450"/>
        <end position="460"/>
    </location>
</feature>
<feature type="coiled-coil region" evidence="1">
    <location>
        <begin position="140"/>
        <end position="170"/>
    </location>
</feature>
<protein>
    <recommendedName>
        <fullName evidence="5">Rx N-terminal domain-containing protein</fullName>
    </recommendedName>
</protein>
<dbReference type="AlphaFoldDB" id="A0AAQ3PVN5"/>
<evidence type="ECO:0000256" key="1">
    <source>
        <dbReference type="SAM" id="Coils"/>
    </source>
</evidence>
<reference evidence="3 4" key="1">
    <citation type="submission" date="2024-02" db="EMBL/GenBank/DDBJ databases">
        <title>High-quality chromosome-scale genome assembly of Pensacola bahiagrass (Paspalum notatum Flugge var. saurae).</title>
        <authorList>
            <person name="Vega J.M."/>
            <person name="Podio M."/>
            <person name="Orjuela J."/>
            <person name="Siena L.A."/>
            <person name="Pessino S.C."/>
            <person name="Combes M.C."/>
            <person name="Mariac C."/>
            <person name="Albertini E."/>
            <person name="Pupilli F."/>
            <person name="Ortiz J.P.A."/>
            <person name="Leblanc O."/>
        </authorList>
    </citation>
    <scope>NUCLEOTIDE SEQUENCE [LARGE SCALE GENOMIC DNA]</scope>
    <source>
        <strain evidence="3">R1</strain>
        <tissue evidence="3">Leaf</tissue>
    </source>
</reference>
<dbReference type="Proteomes" id="UP001341281">
    <property type="component" value="Chromosome 01"/>
</dbReference>
<sequence>TIDSAAVNLDGTDRNYSLLWLDRHSSVIDFTSCTVGGGAVRKQQRTSAEPTTIPGRSISVVADAVLQWCTHVQAQKGKPQLVRAWWCCTPLLYSFLLLRASGWGAEEAAPNNGCGTRTDGHTMAEIVGSAIIGETMSTIISNLSKNVEEKTDLSENIERLETAQIKMEAALEMSLKWQISNRPLLRWRSKLKRAAHECDDTLRQCKQRAIEEEDIRHDVRESSFPKRIAHATKSLISYFIPFGKDESIFSSASIRRFERFADGANEFLKFVEFGGTQLDIFLQERLRYQVLPGSKFSYFAARPIDIPERGRRGVEAYIDRENSFSYPPSIFHFFLILLMPRVNIGSMSTILLTHWCRPDPLCCNQHNLTPCSNTNNTNGSSALSSSLLSVFLEEVIMVLLQCHIMLPDQHAKTQNSATSTHHVHGRGSTLNYTGILAQNRKPKNQRESANKSTNNYLNSS</sequence>
<feature type="non-terminal residue" evidence="3">
    <location>
        <position position="460"/>
    </location>
</feature>
<feature type="region of interest" description="Disordered" evidence="2">
    <location>
        <begin position="438"/>
        <end position="460"/>
    </location>
</feature>
<keyword evidence="1" id="KW-0175">Coiled coil</keyword>
<dbReference type="InterPro" id="IPR013181">
    <property type="entry name" value="DUF1719"/>
</dbReference>
<evidence type="ECO:0000313" key="4">
    <source>
        <dbReference type="Proteomes" id="UP001341281"/>
    </source>
</evidence>
<organism evidence="3 4">
    <name type="scientific">Paspalum notatum var. saurae</name>
    <dbReference type="NCBI Taxonomy" id="547442"/>
    <lineage>
        <taxon>Eukaryota</taxon>
        <taxon>Viridiplantae</taxon>
        <taxon>Streptophyta</taxon>
        <taxon>Embryophyta</taxon>
        <taxon>Tracheophyta</taxon>
        <taxon>Spermatophyta</taxon>
        <taxon>Magnoliopsida</taxon>
        <taxon>Liliopsida</taxon>
        <taxon>Poales</taxon>
        <taxon>Poaceae</taxon>
        <taxon>PACMAD clade</taxon>
        <taxon>Panicoideae</taxon>
        <taxon>Andropogonodae</taxon>
        <taxon>Paspaleae</taxon>
        <taxon>Paspalinae</taxon>
        <taxon>Paspalum</taxon>
    </lineage>
</organism>
<keyword evidence="4" id="KW-1185">Reference proteome</keyword>
<accession>A0AAQ3PVN5</accession>
<gene>
    <name evidence="3" type="ORF">U9M48_004705</name>
</gene>
<dbReference type="EMBL" id="CP144745">
    <property type="protein sequence ID" value="WVZ53812.1"/>
    <property type="molecule type" value="Genomic_DNA"/>
</dbReference>
<evidence type="ECO:0000256" key="2">
    <source>
        <dbReference type="SAM" id="MobiDB-lite"/>
    </source>
</evidence>